<name>A0A1N7HSK7_9FLAO</name>
<evidence type="ECO:0000313" key="2">
    <source>
        <dbReference type="EMBL" id="AZA99251.1"/>
    </source>
</evidence>
<gene>
    <name evidence="2" type="ORF">EG359_06370</name>
    <name evidence="3" type="ORF">SAMN05421768_10182</name>
</gene>
<sequence>MKKLRSAILPLVIATVGVGSAFATTTNKNTNSVDIQGYLFRPNEVEQCQPVSKFCDNNGAFDCTVSGPGTEALRIFNGTSCPNILKHSVAN</sequence>
<dbReference type="Proteomes" id="UP000279541">
    <property type="component" value="Chromosome"/>
</dbReference>
<dbReference type="AlphaFoldDB" id="A0A1N7HSK7"/>
<dbReference type="RefSeq" id="WP_076350897.1">
    <property type="nucleotide sequence ID" value="NZ_CP033926.1"/>
</dbReference>
<proteinExistence type="predicted"/>
<evidence type="ECO:0000313" key="5">
    <source>
        <dbReference type="Proteomes" id="UP000279541"/>
    </source>
</evidence>
<accession>A0A1N7HSK7</accession>
<feature type="chain" id="PRO_5044563212" description="DUF2282 domain-containing protein" evidence="1">
    <location>
        <begin position="24"/>
        <end position="91"/>
    </location>
</feature>
<keyword evidence="5" id="KW-1185">Reference proteome</keyword>
<keyword evidence="1" id="KW-0732">Signal</keyword>
<organism evidence="3 4">
    <name type="scientific">Chryseobacterium joostei</name>
    <dbReference type="NCBI Taxonomy" id="112234"/>
    <lineage>
        <taxon>Bacteria</taxon>
        <taxon>Pseudomonadati</taxon>
        <taxon>Bacteroidota</taxon>
        <taxon>Flavobacteriia</taxon>
        <taxon>Flavobacteriales</taxon>
        <taxon>Weeksellaceae</taxon>
        <taxon>Chryseobacterium group</taxon>
        <taxon>Chryseobacterium</taxon>
    </lineage>
</organism>
<dbReference type="InterPro" id="IPR045391">
    <property type="entry name" value="DUF6520"/>
</dbReference>
<dbReference type="OrthoDB" id="1264600at2"/>
<evidence type="ECO:0000256" key="1">
    <source>
        <dbReference type="SAM" id="SignalP"/>
    </source>
</evidence>
<evidence type="ECO:0000313" key="3">
    <source>
        <dbReference type="EMBL" id="SIS27803.1"/>
    </source>
</evidence>
<dbReference type="KEGG" id="cjt:EG359_06370"/>
<dbReference type="Proteomes" id="UP000186106">
    <property type="component" value="Unassembled WGS sequence"/>
</dbReference>
<evidence type="ECO:0008006" key="6">
    <source>
        <dbReference type="Google" id="ProtNLM"/>
    </source>
</evidence>
<dbReference type="EMBL" id="FTNZ01000001">
    <property type="protein sequence ID" value="SIS27803.1"/>
    <property type="molecule type" value="Genomic_DNA"/>
</dbReference>
<reference evidence="2 5" key="2">
    <citation type="submission" date="2018-11" db="EMBL/GenBank/DDBJ databases">
        <title>Proposal to divide the Flavobacteriaceae and reorganize its genera based on Amino Acid Identity values calculated from whole genome sequences.</title>
        <authorList>
            <person name="Nicholson A.C."/>
            <person name="Gulvik C.A."/>
            <person name="Whitney A.M."/>
            <person name="Humrighouse B.W."/>
            <person name="Bell M."/>
            <person name="Holmes B."/>
            <person name="Steigerwalt A.G."/>
            <person name="Villarma A."/>
            <person name="Sheth M."/>
            <person name="Batra D."/>
            <person name="Pryor J."/>
            <person name="Bernardet J.-F."/>
            <person name="Hugo C."/>
            <person name="Kampfer P."/>
            <person name="Newman J."/>
            <person name="McQuiston J.R."/>
        </authorList>
    </citation>
    <scope>NUCLEOTIDE SEQUENCE [LARGE SCALE GENOMIC DNA]</scope>
    <source>
        <strain evidence="2 5">DSM 16927</strain>
    </source>
</reference>
<feature type="signal peptide" evidence="1">
    <location>
        <begin position="1"/>
        <end position="23"/>
    </location>
</feature>
<protein>
    <recommendedName>
        <fullName evidence="6">DUF2282 domain-containing protein</fullName>
    </recommendedName>
</protein>
<reference evidence="3 4" key="1">
    <citation type="submission" date="2017-01" db="EMBL/GenBank/DDBJ databases">
        <authorList>
            <person name="Mah S.A."/>
            <person name="Swanson W.J."/>
            <person name="Moy G.W."/>
            <person name="Vacquier V.D."/>
        </authorList>
    </citation>
    <scope>NUCLEOTIDE SEQUENCE [LARGE SCALE GENOMIC DNA]</scope>
    <source>
        <strain evidence="3 4">DSM 16927</strain>
    </source>
</reference>
<dbReference type="STRING" id="112234.SAMN05421768_10182"/>
<dbReference type="EMBL" id="CP033926">
    <property type="protein sequence ID" value="AZA99251.1"/>
    <property type="molecule type" value="Genomic_DNA"/>
</dbReference>
<dbReference type="Pfam" id="PF20130">
    <property type="entry name" value="DUF6520"/>
    <property type="match status" value="1"/>
</dbReference>
<evidence type="ECO:0000313" key="4">
    <source>
        <dbReference type="Proteomes" id="UP000186106"/>
    </source>
</evidence>